<evidence type="ECO:0000313" key="2">
    <source>
        <dbReference type="Proteomes" id="UP000002770"/>
    </source>
</evidence>
<dbReference type="HOGENOM" id="CLU_1413609_0_0_6"/>
<dbReference type="RefSeq" id="WP_006871106.1">
    <property type="nucleotide sequence ID" value="NZ_JH413823.1"/>
</dbReference>
<protein>
    <submittedName>
        <fullName evidence="1">Uncharacterized protein</fullName>
    </submittedName>
</protein>
<keyword evidence="2" id="KW-1185">Reference proteome</keyword>
<organism evidence="1 2">
    <name type="scientific">Legionella drancourtii LLAP12</name>
    <dbReference type="NCBI Taxonomy" id="658187"/>
    <lineage>
        <taxon>Bacteria</taxon>
        <taxon>Pseudomonadati</taxon>
        <taxon>Pseudomonadota</taxon>
        <taxon>Gammaproteobacteria</taxon>
        <taxon>Legionellales</taxon>
        <taxon>Legionellaceae</taxon>
        <taxon>Legionella</taxon>
    </lineage>
</organism>
<name>G9EPK1_9GAMM</name>
<gene>
    <name evidence="1" type="ORF">LDG_7187</name>
</gene>
<dbReference type="InParanoid" id="G9EPK1"/>
<dbReference type="EMBL" id="JH413823">
    <property type="protein sequence ID" value="EHL30824.1"/>
    <property type="molecule type" value="Genomic_DNA"/>
</dbReference>
<proteinExistence type="predicted"/>
<sequence>MPTPTKSQEQARAQRHEDYAQIKIWAEEAIDKLQDKRSIFFSTNYKIRLIKYALLDLKKAIIVKDYLEGFAIEFDAEIPCEGHWKTLPLPIGRLWFDFSDEAKRFCSKYDFTFENMIHYKYREYIEPEEATWLNGELQNGGFSGWLYSESLVDALNISRYSLGFFSKQPWWGKTTSLVEFEEKAHDQIQPRF</sequence>
<dbReference type="Proteomes" id="UP000002770">
    <property type="component" value="Unassembled WGS sequence"/>
</dbReference>
<dbReference type="AlphaFoldDB" id="G9EPK1"/>
<reference evidence="1 2" key="1">
    <citation type="journal article" date="2011" name="BMC Genomics">
        <title>Insight into cross-talk between intra-amoebal pathogens.</title>
        <authorList>
            <person name="Gimenez G."/>
            <person name="Bertelli C."/>
            <person name="Moliner C."/>
            <person name="Robert C."/>
            <person name="Raoult D."/>
            <person name="Fournier P.E."/>
            <person name="Greub G."/>
        </authorList>
    </citation>
    <scope>NUCLEOTIDE SEQUENCE [LARGE SCALE GENOMIC DNA]</scope>
    <source>
        <strain evidence="1 2">LLAP12</strain>
    </source>
</reference>
<accession>G9EPK1</accession>
<evidence type="ECO:0000313" key="1">
    <source>
        <dbReference type="EMBL" id="EHL30824.1"/>
    </source>
</evidence>